<keyword evidence="2" id="KW-0732">Signal</keyword>
<dbReference type="Proteomes" id="UP000002729">
    <property type="component" value="Unassembled WGS sequence"/>
</dbReference>
<feature type="region of interest" description="Disordered" evidence="1">
    <location>
        <begin position="259"/>
        <end position="286"/>
    </location>
</feature>
<dbReference type="InParanoid" id="F0YMX2"/>
<feature type="chain" id="PRO_5003264723" description="PTM/DIR17-like Tudor domain-containing protein" evidence="2">
    <location>
        <begin position="26"/>
        <end position="606"/>
    </location>
</feature>
<dbReference type="AlphaFoldDB" id="F0YMX2"/>
<reference evidence="4 5" key="1">
    <citation type="journal article" date="2011" name="Proc. Natl. Acad. Sci. U.S.A.">
        <title>Niche of harmful alga Aureococcus anophagefferens revealed through ecogenomics.</title>
        <authorList>
            <person name="Gobler C.J."/>
            <person name="Berry D.L."/>
            <person name="Dyhrman S.T."/>
            <person name="Wilhelm S.W."/>
            <person name="Salamov A."/>
            <person name="Lobanov A.V."/>
            <person name="Zhang Y."/>
            <person name="Collier J.L."/>
            <person name="Wurch L.L."/>
            <person name="Kustka A.B."/>
            <person name="Dill B.D."/>
            <person name="Shah M."/>
            <person name="VerBerkmoes N.C."/>
            <person name="Kuo A."/>
            <person name="Terry A."/>
            <person name="Pangilinan J."/>
            <person name="Lindquist E.A."/>
            <person name="Lucas S."/>
            <person name="Paulsen I.T."/>
            <person name="Hattenrath-Lehmann T.K."/>
            <person name="Talmage S.C."/>
            <person name="Walker E.A."/>
            <person name="Koch F."/>
            <person name="Burson A.M."/>
            <person name="Marcoval M.A."/>
            <person name="Tang Y.Z."/>
            <person name="Lecleir G.R."/>
            <person name="Coyne K.J."/>
            <person name="Berg G.M."/>
            <person name="Bertrand E.M."/>
            <person name="Saito M.A."/>
            <person name="Gladyshev V.N."/>
            <person name="Grigoriev I.V."/>
        </authorList>
    </citation>
    <scope>NUCLEOTIDE SEQUENCE [LARGE SCALE GENOMIC DNA]</scope>
    <source>
        <strain evidence="5">CCMP 1984</strain>
    </source>
</reference>
<dbReference type="EMBL" id="GL833168">
    <property type="protein sequence ID" value="EGB03549.1"/>
    <property type="molecule type" value="Genomic_DNA"/>
</dbReference>
<proteinExistence type="predicted"/>
<sequence>MTMVLLPLLLLLLLLLLMSLQRSQRQRSVRCNKLIQFAKANALLGAGDIKVVYKQAAKDLKMKLDSDDKRLLKETKGDATRITLKQKNPKQLGCKSHQRYEKYKAATTKGEFRKLGTPLPYPSNGYWRNAGSAKVEGFIKRNSYELDAKRSRINRLNSVNKNSRIHTVDLRKDAMVRLLNSENYHVELVKNCNAYGLGNPTWRPRAFVFAYAANPGEDLIVPEGVTILEEESESEEEYEAASFMMKHVDLYLASLPRPGGSERAPKKASAAKKPAATKPAAKKAAKPAARTAAALRRAYIGRTVKKAFYNHGKMEWYDGVVKSLYSKSKWFLVVYTDDDKEEVTEKELRRILTAAPVPGALGAIAASSLLPAVGAYGGAAAVGKLRLACRALRAFDWAPVWAALVEARFPFAGQRDVEAYRRTDAAYPLLFRPSATSVSYADLNDDGPAFLAGAAAGTRWARGDVLTRSRRRFRVAFGAVLGAGRAYVGLAVARAFDGGAATLDSDDAILISSHGYISRATGGGADALPNRWGPGPDGWVDVQVDLDTHYVSIASCVDRNGHTSLSVHSLRRRLRKGEALVPVVGVVAGSDAQLLPLAGTDNPHHS</sequence>
<dbReference type="KEGG" id="aaf:AURANDRAFT_67930"/>
<keyword evidence="5" id="KW-1185">Reference proteome</keyword>
<protein>
    <recommendedName>
        <fullName evidence="3">PTM/DIR17-like Tudor domain-containing protein</fullName>
    </recommendedName>
</protein>
<name>F0YMX2_AURAN</name>
<accession>F0YMX2</accession>
<dbReference type="RefSeq" id="XP_009041764.1">
    <property type="nucleotide sequence ID" value="XM_009043516.1"/>
</dbReference>
<evidence type="ECO:0000313" key="4">
    <source>
        <dbReference type="EMBL" id="EGB03549.1"/>
    </source>
</evidence>
<evidence type="ECO:0000313" key="5">
    <source>
        <dbReference type="Proteomes" id="UP000002729"/>
    </source>
</evidence>
<feature type="domain" description="PTM/DIR17-like Tudor" evidence="3">
    <location>
        <begin position="301"/>
        <end position="352"/>
    </location>
</feature>
<dbReference type="CDD" id="cd20401">
    <property type="entry name" value="Tudor_AtPTM-like"/>
    <property type="match status" value="1"/>
</dbReference>
<dbReference type="InterPro" id="IPR047365">
    <property type="entry name" value="Tudor_AtPTM-like"/>
</dbReference>
<feature type="signal peptide" evidence="2">
    <location>
        <begin position="1"/>
        <end position="25"/>
    </location>
</feature>
<dbReference type="Pfam" id="PF21743">
    <property type="entry name" value="PTM_DIR17_Tudor"/>
    <property type="match status" value="1"/>
</dbReference>
<evidence type="ECO:0000256" key="2">
    <source>
        <dbReference type="SAM" id="SignalP"/>
    </source>
</evidence>
<evidence type="ECO:0000256" key="1">
    <source>
        <dbReference type="SAM" id="MobiDB-lite"/>
    </source>
</evidence>
<evidence type="ECO:0000259" key="3">
    <source>
        <dbReference type="Pfam" id="PF21743"/>
    </source>
</evidence>
<dbReference type="GeneID" id="20226502"/>
<gene>
    <name evidence="4" type="ORF">AURANDRAFT_67930</name>
</gene>
<feature type="compositionally biased region" description="Low complexity" evidence="1">
    <location>
        <begin position="267"/>
        <end position="279"/>
    </location>
</feature>
<organism evidence="5">
    <name type="scientific">Aureococcus anophagefferens</name>
    <name type="common">Harmful bloom alga</name>
    <dbReference type="NCBI Taxonomy" id="44056"/>
    <lineage>
        <taxon>Eukaryota</taxon>
        <taxon>Sar</taxon>
        <taxon>Stramenopiles</taxon>
        <taxon>Ochrophyta</taxon>
        <taxon>Pelagophyceae</taxon>
        <taxon>Pelagomonadales</taxon>
        <taxon>Pelagomonadaceae</taxon>
        <taxon>Aureococcus</taxon>
    </lineage>
</organism>